<keyword evidence="6 12" id="KW-1003">Cell membrane</keyword>
<dbReference type="NCBIfam" id="TIGR02136">
    <property type="entry name" value="ptsS_2"/>
    <property type="match status" value="1"/>
</dbReference>
<keyword evidence="9" id="KW-0472">Membrane</keyword>
<dbReference type="PANTHER" id="PTHR30570:SF4">
    <property type="entry name" value="PHOSPHATE-BINDING PROTEIN PSTS 1"/>
    <property type="match status" value="1"/>
</dbReference>
<evidence type="ECO:0000256" key="10">
    <source>
        <dbReference type="ARBA" id="ARBA00023139"/>
    </source>
</evidence>
<evidence type="ECO:0000259" key="14">
    <source>
        <dbReference type="Pfam" id="PF12849"/>
    </source>
</evidence>
<comment type="subcellular location">
    <subcellularLocation>
        <location evidence="2 12">Cell membrane</location>
        <topology evidence="2 12">Lipid-anchor</topology>
    </subcellularLocation>
</comment>
<evidence type="ECO:0000313" key="16">
    <source>
        <dbReference type="Proteomes" id="UP000184241"/>
    </source>
</evidence>
<accession>A0A1M5TC57</accession>
<feature type="region of interest" description="Disordered" evidence="13">
    <location>
        <begin position="66"/>
        <end position="88"/>
    </location>
</feature>
<dbReference type="GO" id="GO:0005886">
    <property type="term" value="C:plasma membrane"/>
    <property type="evidence" value="ECO:0007669"/>
    <property type="project" value="UniProtKB-SubCell"/>
</dbReference>
<proteinExistence type="inferred from homology"/>
<comment type="similarity">
    <text evidence="3 12">Belongs to the PstS family.</text>
</comment>
<dbReference type="CDD" id="cd13653">
    <property type="entry name" value="PBP2_phosphate_like_1"/>
    <property type="match status" value="1"/>
</dbReference>
<name>A0A1M5TC57_9CLOT</name>
<evidence type="ECO:0000256" key="5">
    <source>
        <dbReference type="ARBA" id="ARBA00022448"/>
    </source>
</evidence>
<evidence type="ECO:0000256" key="6">
    <source>
        <dbReference type="ARBA" id="ARBA00022475"/>
    </source>
</evidence>
<dbReference type="GO" id="GO:0042301">
    <property type="term" value="F:phosphate ion binding"/>
    <property type="evidence" value="ECO:0007669"/>
    <property type="project" value="UniProtKB-UniRule"/>
</dbReference>
<evidence type="ECO:0000256" key="8">
    <source>
        <dbReference type="ARBA" id="ARBA00022729"/>
    </source>
</evidence>
<evidence type="ECO:0000256" key="7">
    <source>
        <dbReference type="ARBA" id="ARBA00022592"/>
    </source>
</evidence>
<sequence length="297" mass="31512">MKRRGIKLAILGLSLTIGLGAFAGCSKGTDNSTPDKKNLSGSITLSGSSALLPLIEASAEPFQDENPDVTINAQAGGSGQGLTQVSEGSVDVGNSDVFAEEKLDAAKAKELIDHKVVAQGFAVVVNKNLNVTNLTKQQIQDIFSGKAKNWKEVGGPDKEIIIVHRPSSSGTRATFIKTILDGKKELENDQIGVTQESNGAVVKAMENSDGAISYVGLAYLNSDEAKSKLSAVKIDGTEATVANITTGKYPFWAWGHMYTKGEPNEISKAFIDYITSDANKKIVEKQGYISGAEMKVK</sequence>
<reference evidence="15 16" key="1">
    <citation type="submission" date="2016-11" db="EMBL/GenBank/DDBJ databases">
        <authorList>
            <person name="Jaros S."/>
            <person name="Januszkiewicz K."/>
            <person name="Wedrychowicz H."/>
        </authorList>
    </citation>
    <scope>NUCLEOTIDE SEQUENCE [LARGE SCALE GENOMIC DNA]</scope>
    <source>
        <strain evidence="15 16">DSM 6191</strain>
    </source>
</reference>
<comment type="function">
    <text evidence="1">Part of the ABC transporter complex PstSACB involved in phosphate import.</text>
</comment>
<evidence type="ECO:0000256" key="12">
    <source>
        <dbReference type="RuleBase" id="RU367119"/>
    </source>
</evidence>
<feature type="chain" id="PRO_5039755832" description="Phosphate-binding protein" evidence="12">
    <location>
        <begin position="24"/>
        <end position="297"/>
    </location>
</feature>
<keyword evidence="7 12" id="KW-0592">Phosphate transport</keyword>
<protein>
    <recommendedName>
        <fullName evidence="12">Phosphate-binding protein</fullName>
    </recommendedName>
</protein>
<dbReference type="AlphaFoldDB" id="A0A1M5TC57"/>
<dbReference type="InterPro" id="IPR011862">
    <property type="entry name" value="Phos-bd"/>
</dbReference>
<keyword evidence="10 12" id="KW-0564">Palmitate</keyword>
<gene>
    <name evidence="15" type="ORF">SAMN02745941_00162</name>
</gene>
<evidence type="ECO:0000256" key="11">
    <source>
        <dbReference type="ARBA" id="ARBA00023288"/>
    </source>
</evidence>
<dbReference type="GO" id="GO:0006817">
    <property type="term" value="P:phosphate ion transport"/>
    <property type="evidence" value="ECO:0007669"/>
    <property type="project" value="UniProtKB-UniRule"/>
</dbReference>
<dbReference type="InterPro" id="IPR024370">
    <property type="entry name" value="PBP_domain"/>
</dbReference>
<dbReference type="Pfam" id="PF12849">
    <property type="entry name" value="PBP_like_2"/>
    <property type="match status" value="1"/>
</dbReference>
<dbReference type="InterPro" id="IPR050811">
    <property type="entry name" value="Phosphate_ABC_transporter"/>
</dbReference>
<keyword evidence="5 12" id="KW-0813">Transport</keyword>
<dbReference type="PROSITE" id="PS51257">
    <property type="entry name" value="PROKAR_LIPOPROTEIN"/>
    <property type="match status" value="1"/>
</dbReference>
<evidence type="ECO:0000313" key="15">
    <source>
        <dbReference type="EMBL" id="SHH48200.1"/>
    </source>
</evidence>
<feature type="signal peptide" evidence="12">
    <location>
        <begin position="1"/>
        <end position="23"/>
    </location>
</feature>
<feature type="compositionally biased region" description="Polar residues" evidence="13">
    <location>
        <begin position="69"/>
        <end position="87"/>
    </location>
</feature>
<evidence type="ECO:0000256" key="1">
    <source>
        <dbReference type="ARBA" id="ARBA00002841"/>
    </source>
</evidence>
<comment type="subunit">
    <text evidence="4 12">The complex is composed of two ATP-binding proteins (PstB), two transmembrane proteins (PstC and PstA) and a solute-binding protein (PstS).</text>
</comment>
<dbReference type="Gene3D" id="3.40.190.10">
    <property type="entry name" value="Periplasmic binding protein-like II"/>
    <property type="match status" value="2"/>
</dbReference>
<keyword evidence="8 12" id="KW-0732">Signal</keyword>
<dbReference type="EMBL" id="FQXU01000003">
    <property type="protein sequence ID" value="SHH48200.1"/>
    <property type="molecule type" value="Genomic_DNA"/>
</dbReference>
<organism evidence="15 16">
    <name type="scientific">Clostridium intestinale DSM 6191</name>
    <dbReference type="NCBI Taxonomy" id="1121320"/>
    <lineage>
        <taxon>Bacteria</taxon>
        <taxon>Bacillati</taxon>
        <taxon>Bacillota</taxon>
        <taxon>Clostridia</taxon>
        <taxon>Eubacteriales</taxon>
        <taxon>Clostridiaceae</taxon>
        <taxon>Clostridium</taxon>
    </lineage>
</organism>
<dbReference type="SUPFAM" id="SSF53850">
    <property type="entry name" value="Periplasmic binding protein-like II"/>
    <property type="match status" value="1"/>
</dbReference>
<keyword evidence="11 12" id="KW-0449">Lipoprotein</keyword>
<dbReference type="RefSeq" id="WP_073015865.1">
    <property type="nucleotide sequence ID" value="NZ_FQXU01000003.1"/>
</dbReference>
<dbReference type="PANTHER" id="PTHR30570">
    <property type="entry name" value="PERIPLASMIC PHOSPHATE BINDING COMPONENT OF PHOSPHATE ABC TRANSPORTER"/>
    <property type="match status" value="1"/>
</dbReference>
<dbReference type="Proteomes" id="UP000184241">
    <property type="component" value="Unassembled WGS sequence"/>
</dbReference>
<comment type="function">
    <text evidence="12">Involved in the system for phosphate transport across the cytoplasmic membrane.</text>
</comment>
<evidence type="ECO:0000256" key="3">
    <source>
        <dbReference type="ARBA" id="ARBA00008725"/>
    </source>
</evidence>
<feature type="domain" description="PBP" evidence="14">
    <location>
        <begin position="40"/>
        <end position="277"/>
    </location>
</feature>
<evidence type="ECO:0000256" key="2">
    <source>
        <dbReference type="ARBA" id="ARBA00004193"/>
    </source>
</evidence>
<evidence type="ECO:0000256" key="13">
    <source>
        <dbReference type="SAM" id="MobiDB-lite"/>
    </source>
</evidence>
<evidence type="ECO:0000256" key="4">
    <source>
        <dbReference type="ARBA" id="ARBA00011529"/>
    </source>
</evidence>
<evidence type="ECO:0000256" key="9">
    <source>
        <dbReference type="ARBA" id="ARBA00023136"/>
    </source>
</evidence>